<organism evidence="1 2">
    <name type="scientific">Westerdykella ornata</name>
    <dbReference type="NCBI Taxonomy" id="318751"/>
    <lineage>
        <taxon>Eukaryota</taxon>
        <taxon>Fungi</taxon>
        <taxon>Dikarya</taxon>
        <taxon>Ascomycota</taxon>
        <taxon>Pezizomycotina</taxon>
        <taxon>Dothideomycetes</taxon>
        <taxon>Pleosporomycetidae</taxon>
        <taxon>Pleosporales</taxon>
        <taxon>Sporormiaceae</taxon>
        <taxon>Westerdykella</taxon>
    </lineage>
</organism>
<dbReference type="PANTHER" id="PTHR38790:SF9">
    <property type="entry name" value="F-BOX DOMAIN-CONTAINING PROTEIN"/>
    <property type="match status" value="1"/>
</dbReference>
<accession>A0A6A6JLD3</accession>
<dbReference type="Proteomes" id="UP000800097">
    <property type="component" value="Unassembled WGS sequence"/>
</dbReference>
<protein>
    <submittedName>
        <fullName evidence="1">Uncharacterized protein</fullName>
    </submittedName>
</protein>
<gene>
    <name evidence="1" type="ORF">EI97DRAFT_490228</name>
</gene>
<evidence type="ECO:0000313" key="2">
    <source>
        <dbReference type="Proteomes" id="UP000800097"/>
    </source>
</evidence>
<dbReference type="PANTHER" id="PTHR38790">
    <property type="entry name" value="2EXR DOMAIN-CONTAINING PROTEIN-RELATED"/>
    <property type="match status" value="1"/>
</dbReference>
<dbReference type="AlphaFoldDB" id="A0A6A6JLD3"/>
<name>A0A6A6JLD3_WESOR</name>
<dbReference type="GeneID" id="54555411"/>
<evidence type="ECO:0000313" key="1">
    <source>
        <dbReference type="EMBL" id="KAF2276758.1"/>
    </source>
</evidence>
<dbReference type="EMBL" id="ML986492">
    <property type="protein sequence ID" value="KAF2276758.1"/>
    <property type="molecule type" value="Genomic_DNA"/>
</dbReference>
<proteinExistence type="predicted"/>
<dbReference type="RefSeq" id="XP_033654297.1">
    <property type="nucleotide sequence ID" value="XM_033802236.1"/>
</dbReference>
<sequence length="593" mass="69271">MPTLRTRIKERRWNIPLAMTVWLHPPPAEKLACTGRESGYTFKNRLPEAQDDPVIRMIIYAIRRLEREDLCMAAAKIRVYNATSSRPIWPPTHGNSDSAVKFYIFHPYYEEFPMTVPITVLPDRGRLTPGAIQVRFQGEWKRLIDWLPTILNRDMLLDGYKRSLQSQQISWAKNGKSFPFMRLPPEIRRIIYREVIGDEIHPFKVAKGGPVTLGRPVPRDAPFSYTSDFFERVLRMGKAYVNLNILYTNRKIRGEALQAAWEGTWKHFENSYNFQDIATEFVQDDGRGRFSSPSIGRPQGYNWLSRIELNLYTREYFEFFGARLTLVHRQVQFDWQQSPGALLRTIPTLTHLSLGFKNPYCSEENWITRRDPWGQFYENNYEALYNMGLWAIFPQCGCHRTAVEWILNFAFPCIKHIRCVILTGCVKTVQKRAWEAILATEYKESALSYRTHGYDWEEEMAKIKSATVYDAPVCSCPLSCIRYEAMDQLHSEYLDLAKNFDHHDESTPEILERVIRVKKQVLELFGANIRVRNLKLFGRNSELVALENALKEVLVHYKPGDRIEECSFLARWSWGTAPDDWQLEWSCPKGLLL</sequence>
<reference evidence="1" key="1">
    <citation type="journal article" date="2020" name="Stud. Mycol.">
        <title>101 Dothideomycetes genomes: a test case for predicting lifestyles and emergence of pathogens.</title>
        <authorList>
            <person name="Haridas S."/>
            <person name="Albert R."/>
            <person name="Binder M."/>
            <person name="Bloem J."/>
            <person name="Labutti K."/>
            <person name="Salamov A."/>
            <person name="Andreopoulos B."/>
            <person name="Baker S."/>
            <person name="Barry K."/>
            <person name="Bills G."/>
            <person name="Bluhm B."/>
            <person name="Cannon C."/>
            <person name="Castanera R."/>
            <person name="Culley D."/>
            <person name="Daum C."/>
            <person name="Ezra D."/>
            <person name="Gonzalez J."/>
            <person name="Henrissat B."/>
            <person name="Kuo A."/>
            <person name="Liang C."/>
            <person name="Lipzen A."/>
            <person name="Lutzoni F."/>
            <person name="Magnuson J."/>
            <person name="Mondo S."/>
            <person name="Nolan M."/>
            <person name="Ohm R."/>
            <person name="Pangilinan J."/>
            <person name="Park H.-J."/>
            <person name="Ramirez L."/>
            <person name="Alfaro M."/>
            <person name="Sun H."/>
            <person name="Tritt A."/>
            <person name="Yoshinaga Y."/>
            <person name="Zwiers L.-H."/>
            <person name="Turgeon B."/>
            <person name="Goodwin S."/>
            <person name="Spatafora J."/>
            <person name="Crous P."/>
            <person name="Grigoriev I."/>
        </authorList>
    </citation>
    <scope>NUCLEOTIDE SEQUENCE</scope>
    <source>
        <strain evidence="1">CBS 379.55</strain>
    </source>
</reference>
<dbReference type="OrthoDB" id="5335493at2759"/>
<keyword evidence="2" id="KW-1185">Reference proteome</keyword>